<dbReference type="InterPro" id="IPR005000">
    <property type="entry name" value="Aldolase/citrate-lyase_domain"/>
</dbReference>
<dbReference type="PANTHER" id="PTHR32308:SF0">
    <property type="entry name" value="HPCH_HPAI ALDOLASE_CITRATE LYASE DOMAIN-CONTAINING PROTEIN"/>
    <property type="match status" value="1"/>
</dbReference>
<organism evidence="5 6">
    <name type="scientific">Endobacterium cereale</name>
    <dbReference type="NCBI Taxonomy" id="2663029"/>
    <lineage>
        <taxon>Bacteria</taxon>
        <taxon>Pseudomonadati</taxon>
        <taxon>Pseudomonadota</taxon>
        <taxon>Alphaproteobacteria</taxon>
        <taxon>Hyphomicrobiales</taxon>
        <taxon>Rhizobiaceae</taxon>
        <taxon>Endobacterium</taxon>
    </lineage>
</organism>
<proteinExistence type="predicted"/>
<evidence type="ECO:0000256" key="2">
    <source>
        <dbReference type="ARBA" id="ARBA00022723"/>
    </source>
</evidence>
<dbReference type="Proteomes" id="UP000435138">
    <property type="component" value="Unassembled WGS sequence"/>
</dbReference>
<dbReference type="GO" id="GO:0003824">
    <property type="term" value="F:catalytic activity"/>
    <property type="evidence" value="ECO:0007669"/>
    <property type="project" value="InterPro"/>
</dbReference>
<gene>
    <name evidence="5" type="ORF">GAO09_00820</name>
</gene>
<keyword evidence="6" id="KW-1185">Reference proteome</keyword>
<keyword evidence="3" id="KW-0460">Magnesium</keyword>
<comment type="cofactor">
    <cofactor evidence="1">
        <name>Mg(2+)</name>
        <dbReference type="ChEBI" id="CHEBI:18420"/>
    </cofactor>
</comment>
<dbReference type="PANTHER" id="PTHR32308">
    <property type="entry name" value="LYASE BETA SUBUNIT, PUTATIVE (AFU_ORTHOLOGUE AFUA_4G13030)-RELATED"/>
    <property type="match status" value="1"/>
</dbReference>
<dbReference type="Pfam" id="PF03328">
    <property type="entry name" value="HpcH_HpaI"/>
    <property type="match status" value="1"/>
</dbReference>
<dbReference type="EMBL" id="WIXI01000022">
    <property type="protein sequence ID" value="MQY44617.1"/>
    <property type="molecule type" value="Genomic_DNA"/>
</dbReference>
<feature type="domain" description="HpcH/HpaI aldolase/citrate lyase" evidence="4">
    <location>
        <begin position="34"/>
        <end position="171"/>
    </location>
</feature>
<dbReference type="GO" id="GO:0006107">
    <property type="term" value="P:oxaloacetate metabolic process"/>
    <property type="evidence" value="ECO:0007669"/>
    <property type="project" value="TreeGrafter"/>
</dbReference>
<sequence>MQAGPDSFVLTGATGALLSAVTTDATTALLDLCVAKRIAFVILSGVRHGTEIQHLDVLLQVAEARAGISTGTTRIIAMAGDNPHGLLAAASFAEKSKRLIALGWDAGALAVAMGSRHGLGTEVAATARATLLLAAAAANVSAIDTVEPNTDDESFRAACLHARAQGFYGKMTGVPSHVPVIQSVFSD</sequence>
<evidence type="ECO:0000256" key="1">
    <source>
        <dbReference type="ARBA" id="ARBA00001946"/>
    </source>
</evidence>
<evidence type="ECO:0000256" key="3">
    <source>
        <dbReference type="ARBA" id="ARBA00022842"/>
    </source>
</evidence>
<protein>
    <recommendedName>
        <fullName evidence="4">HpcH/HpaI aldolase/citrate lyase domain-containing protein</fullName>
    </recommendedName>
</protein>
<accession>A0A6A8A4A0</accession>
<dbReference type="Gene3D" id="3.20.20.60">
    <property type="entry name" value="Phosphoenolpyruvate-binding domains"/>
    <property type="match status" value="1"/>
</dbReference>
<evidence type="ECO:0000313" key="6">
    <source>
        <dbReference type="Proteomes" id="UP000435138"/>
    </source>
</evidence>
<comment type="caution">
    <text evidence="5">The sequence shown here is derived from an EMBL/GenBank/DDBJ whole genome shotgun (WGS) entry which is preliminary data.</text>
</comment>
<dbReference type="SUPFAM" id="SSF51621">
    <property type="entry name" value="Phosphoenolpyruvate/pyruvate domain"/>
    <property type="match status" value="1"/>
</dbReference>
<dbReference type="InterPro" id="IPR015813">
    <property type="entry name" value="Pyrv/PenolPyrv_kinase-like_dom"/>
</dbReference>
<name>A0A6A8A4A0_9HYPH</name>
<reference evidence="5 6" key="1">
    <citation type="submission" date="2019-11" db="EMBL/GenBank/DDBJ databases">
        <title>Genome analysis of Rhizobacterium cereale a novel genus and species isolated from maize roots in North Spain.</title>
        <authorList>
            <person name="Menendez E."/>
            <person name="Flores-Felix J.D."/>
            <person name="Ramirez-Bahena M.-H."/>
            <person name="Igual J.M."/>
            <person name="Garcia-Fraile P."/>
            <person name="Peix A."/>
            <person name="Velazquez E."/>
        </authorList>
    </citation>
    <scope>NUCLEOTIDE SEQUENCE [LARGE SCALE GENOMIC DNA]</scope>
    <source>
        <strain evidence="5 6">RZME27</strain>
    </source>
</reference>
<dbReference type="InterPro" id="IPR040442">
    <property type="entry name" value="Pyrv_kinase-like_dom_sf"/>
</dbReference>
<evidence type="ECO:0000313" key="5">
    <source>
        <dbReference type="EMBL" id="MQY44617.1"/>
    </source>
</evidence>
<dbReference type="AlphaFoldDB" id="A0A6A8A4A0"/>
<dbReference type="GO" id="GO:0000287">
    <property type="term" value="F:magnesium ion binding"/>
    <property type="evidence" value="ECO:0007669"/>
    <property type="project" value="TreeGrafter"/>
</dbReference>
<evidence type="ECO:0000259" key="4">
    <source>
        <dbReference type="Pfam" id="PF03328"/>
    </source>
</evidence>
<keyword evidence="2" id="KW-0479">Metal-binding</keyword>